<dbReference type="PANTHER" id="PTHR23113:SF223">
    <property type="entry name" value="RAL-GDS-RELATED PROTEIN"/>
    <property type="match status" value="1"/>
</dbReference>
<evidence type="ECO:0000313" key="5">
    <source>
        <dbReference type="Ensembl" id="ENSRROP00000011762.1"/>
    </source>
</evidence>
<dbReference type="CDD" id="cd00155">
    <property type="entry name" value="RasGEF"/>
    <property type="match status" value="1"/>
</dbReference>
<accession>A0A2K6P5F0</accession>
<dbReference type="SMART" id="SM00147">
    <property type="entry name" value="RasGEF"/>
    <property type="match status" value="1"/>
</dbReference>
<dbReference type="OMA" id="NTHIAMP"/>
<dbReference type="SUPFAM" id="SSF48366">
    <property type="entry name" value="Ras GEF"/>
    <property type="match status" value="1"/>
</dbReference>
<name>A0A2K6P5F0_RHIRO</name>
<reference evidence="5" key="1">
    <citation type="submission" date="2025-08" db="UniProtKB">
        <authorList>
            <consortium name="Ensembl"/>
        </authorList>
    </citation>
    <scope>IDENTIFICATION</scope>
</reference>
<dbReference type="AlphaFoldDB" id="A0A2K6P5F0"/>
<evidence type="ECO:0000256" key="2">
    <source>
        <dbReference type="PROSITE-ProRule" id="PRU00168"/>
    </source>
</evidence>
<evidence type="ECO:0000313" key="6">
    <source>
        <dbReference type="Proteomes" id="UP000233200"/>
    </source>
</evidence>
<dbReference type="PROSITE" id="PS50009">
    <property type="entry name" value="RASGEF_CAT"/>
    <property type="match status" value="1"/>
</dbReference>
<dbReference type="InterPro" id="IPR023578">
    <property type="entry name" value="Ras_GEF_dom_sf"/>
</dbReference>
<protein>
    <recommendedName>
        <fullName evidence="4">Ras-GEF domain-containing protein</fullName>
    </recommendedName>
</protein>
<keyword evidence="1 2" id="KW-0344">Guanine-nucleotide releasing factor</keyword>
<dbReference type="Gene3D" id="1.10.840.10">
    <property type="entry name" value="Ras guanine-nucleotide exchange factors catalytic domain"/>
    <property type="match status" value="1"/>
</dbReference>
<sequence>MGSARQATETSWPGSRALSLQSSKQQIKQELLDGFHFSIFFKEGKGPPATNHRQCWSGMCRMPTFQPDTGEKLLESLVPAFLTKPISSYATCLDPSWDFITVPHFLELLFRSTTTSILFTWPPENTSVCCQALKWSAFWIKLAFRTFAWPGLGLEDHQEIVLGQLVLLESKEAKPEDTAPPPGQHALTMLAVEPAPPLLADLRPALEPESSPAPEPAPGQGSPPGTVLEPQSAPESPSPCPGTVNSQPTEELPDITTFPPRLLAEQLTLTDAELFKKVELYECLGSIWGQRHQKGSELVAPTVCATIVHFNRLTNCVTTSCHSMRARDRARVVEHWIKVARECLSLNNFSSVHAIVSALRSNPIHRLHKTWAGVSSIKYLKELCKKDTAVKRDLLIKAGSFKVATQERNPQRAQMRLRRQKKGVVPFLGDFLTELHRLDSAIPDDMDGNTNKRRKEVRVLQEMQLLQVAAMNYKLRPLEKFVTCFSRMEQLSDKER</sequence>
<dbReference type="GO" id="GO:0005085">
    <property type="term" value="F:guanyl-nucleotide exchange factor activity"/>
    <property type="evidence" value="ECO:0007669"/>
    <property type="project" value="UniProtKB-KW"/>
</dbReference>
<dbReference type="InterPro" id="IPR036964">
    <property type="entry name" value="RASGEF_cat_dom_sf"/>
</dbReference>
<proteinExistence type="predicted"/>
<dbReference type="Proteomes" id="UP000233200">
    <property type="component" value="Unplaced"/>
</dbReference>
<feature type="region of interest" description="Disordered" evidence="3">
    <location>
        <begin position="204"/>
        <end position="255"/>
    </location>
</feature>
<dbReference type="Ensembl" id="ENSRROT00000035870.1">
    <property type="protein sequence ID" value="ENSRROP00000011762.1"/>
    <property type="gene ID" value="ENSRROG00000030209.1"/>
</dbReference>
<dbReference type="PANTHER" id="PTHR23113">
    <property type="entry name" value="GUANINE NUCLEOTIDE EXCHANGE FACTOR"/>
    <property type="match status" value="1"/>
</dbReference>
<reference evidence="5" key="2">
    <citation type="submission" date="2025-09" db="UniProtKB">
        <authorList>
            <consortium name="Ensembl"/>
        </authorList>
    </citation>
    <scope>IDENTIFICATION</scope>
</reference>
<dbReference type="InterPro" id="IPR001895">
    <property type="entry name" value="RASGEF_cat_dom"/>
</dbReference>
<keyword evidence="6" id="KW-1185">Reference proteome</keyword>
<feature type="domain" description="Ras-GEF" evidence="4">
    <location>
        <begin position="259"/>
        <end position="496"/>
    </location>
</feature>
<evidence type="ECO:0000259" key="4">
    <source>
        <dbReference type="PROSITE" id="PS50009"/>
    </source>
</evidence>
<dbReference type="GeneTree" id="ENSGT00940000161598"/>
<dbReference type="GO" id="GO:0007265">
    <property type="term" value="P:Ras protein signal transduction"/>
    <property type="evidence" value="ECO:0007669"/>
    <property type="project" value="TreeGrafter"/>
</dbReference>
<dbReference type="Pfam" id="PF00617">
    <property type="entry name" value="RasGEF"/>
    <property type="match status" value="1"/>
</dbReference>
<dbReference type="InterPro" id="IPR008937">
    <property type="entry name" value="Ras-like_GEF"/>
</dbReference>
<evidence type="ECO:0000256" key="3">
    <source>
        <dbReference type="SAM" id="MobiDB-lite"/>
    </source>
</evidence>
<organism evidence="5 6">
    <name type="scientific">Rhinopithecus roxellana</name>
    <name type="common">Golden snub-nosed monkey</name>
    <name type="synonym">Pygathrix roxellana</name>
    <dbReference type="NCBI Taxonomy" id="61622"/>
    <lineage>
        <taxon>Eukaryota</taxon>
        <taxon>Metazoa</taxon>
        <taxon>Chordata</taxon>
        <taxon>Craniata</taxon>
        <taxon>Vertebrata</taxon>
        <taxon>Euteleostomi</taxon>
        <taxon>Mammalia</taxon>
        <taxon>Eutheria</taxon>
        <taxon>Euarchontoglires</taxon>
        <taxon>Primates</taxon>
        <taxon>Haplorrhini</taxon>
        <taxon>Catarrhini</taxon>
        <taxon>Cercopithecidae</taxon>
        <taxon>Colobinae</taxon>
        <taxon>Rhinopithecus</taxon>
    </lineage>
</organism>
<evidence type="ECO:0000256" key="1">
    <source>
        <dbReference type="ARBA" id="ARBA00022658"/>
    </source>
</evidence>
<dbReference type="GO" id="GO:0005886">
    <property type="term" value="C:plasma membrane"/>
    <property type="evidence" value="ECO:0007669"/>
    <property type="project" value="TreeGrafter"/>
</dbReference>